<reference evidence="1 2" key="1">
    <citation type="submission" date="2012-05" db="EMBL/GenBank/DDBJ databases">
        <title>Recombination and specialization in a pathogen metapopulation.</title>
        <authorList>
            <person name="Gardiner A."/>
            <person name="Kemen E."/>
            <person name="Schultz-Larsen T."/>
            <person name="MacLean D."/>
            <person name="Van Oosterhout C."/>
            <person name="Jones J.D.G."/>
        </authorList>
    </citation>
    <scope>NUCLEOTIDE SEQUENCE [LARGE SCALE GENOMIC DNA]</scope>
    <source>
        <strain evidence="1 2">Ac Nc2</strain>
    </source>
</reference>
<dbReference type="Proteomes" id="UP000053237">
    <property type="component" value="Unassembled WGS sequence"/>
</dbReference>
<proteinExistence type="predicted"/>
<comment type="caution">
    <text evidence="1">The sequence shown here is derived from an EMBL/GenBank/DDBJ whole genome shotgun (WGS) entry which is preliminary data.</text>
</comment>
<dbReference type="InParanoid" id="A0A024GKS9"/>
<keyword evidence="2" id="KW-1185">Reference proteome</keyword>
<dbReference type="AlphaFoldDB" id="A0A024GKS9"/>
<accession>A0A024GKS9</accession>
<evidence type="ECO:0000313" key="2">
    <source>
        <dbReference type="Proteomes" id="UP000053237"/>
    </source>
</evidence>
<organism evidence="1 2">
    <name type="scientific">Albugo candida</name>
    <dbReference type="NCBI Taxonomy" id="65357"/>
    <lineage>
        <taxon>Eukaryota</taxon>
        <taxon>Sar</taxon>
        <taxon>Stramenopiles</taxon>
        <taxon>Oomycota</taxon>
        <taxon>Peronosporomycetes</taxon>
        <taxon>Albuginales</taxon>
        <taxon>Albuginaceae</taxon>
        <taxon>Albugo</taxon>
    </lineage>
</organism>
<dbReference type="EMBL" id="CAIX01000154">
    <property type="protein sequence ID" value="CCI47150.1"/>
    <property type="molecule type" value="Genomic_DNA"/>
</dbReference>
<gene>
    <name evidence="1" type="ORF">BN9_081280</name>
</gene>
<evidence type="ECO:0000313" key="1">
    <source>
        <dbReference type="EMBL" id="CCI47150.1"/>
    </source>
</evidence>
<protein>
    <submittedName>
        <fullName evidence="1">Uncharacterized protein</fullName>
    </submittedName>
</protein>
<sequence length="219" mass="25008">MRSALKRGCRMQRAFRPIFSTRSIVDKNTLDHTNAQTFVLVMLEQEKRLLKVIDDETYIFFCPIDKTSIGILVEQSLETLHQPLSQFHSLRHDLYSRYHGEEKKRKIQTSRSTAEVAVLDMQELLITSNLDKLADESLNVASLFNQKDIANASGLSRDISSALQTCISLNGRIKKILGTHYPRFLQDLPPDFGRVFPKADSRVLDEGFLTNDSADHVRK</sequence>
<name>A0A024GKS9_9STRA</name>